<name>A0A917Z4D3_9ACTN</name>
<keyword evidence="1" id="KW-0732">Signal</keyword>
<keyword evidence="2" id="KW-1015">Disulfide bond</keyword>
<dbReference type="RefSeq" id="WP_189126450.1">
    <property type="nucleotide sequence ID" value="NZ_BMNH01000016.1"/>
</dbReference>
<dbReference type="Pfam" id="PF13385">
    <property type="entry name" value="Laminin_G_3"/>
    <property type="match status" value="1"/>
</dbReference>
<dbReference type="InterPro" id="IPR013320">
    <property type="entry name" value="ConA-like_dom_sf"/>
</dbReference>
<dbReference type="EMBL" id="BMNH01000016">
    <property type="protein sequence ID" value="GGO74843.1"/>
    <property type="molecule type" value="Genomic_DNA"/>
</dbReference>
<dbReference type="AlphaFoldDB" id="A0A917Z4D3"/>
<evidence type="ECO:0000256" key="1">
    <source>
        <dbReference type="ARBA" id="ARBA00022729"/>
    </source>
</evidence>
<evidence type="ECO:0000259" key="3">
    <source>
        <dbReference type="SMART" id="SM00560"/>
    </source>
</evidence>
<dbReference type="InterPro" id="IPR013783">
    <property type="entry name" value="Ig-like_fold"/>
</dbReference>
<evidence type="ECO:0000313" key="5">
    <source>
        <dbReference type="Proteomes" id="UP000646523"/>
    </source>
</evidence>
<keyword evidence="5" id="KW-1185">Reference proteome</keyword>
<dbReference type="SMART" id="SM00560">
    <property type="entry name" value="LamGL"/>
    <property type="match status" value="1"/>
</dbReference>
<reference evidence="4" key="1">
    <citation type="journal article" date="2014" name="Int. J. Syst. Evol. Microbiol.">
        <title>Complete genome sequence of Corynebacterium casei LMG S-19264T (=DSM 44701T), isolated from a smear-ripened cheese.</title>
        <authorList>
            <consortium name="US DOE Joint Genome Institute (JGI-PGF)"/>
            <person name="Walter F."/>
            <person name="Albersmeier A."/>
            <person name="Kalinowski J."/>
            <person name="Ruckert C."/>
        </authorList>
    </citation>
    <scope>NUCLEOTIDE SEQUENCE</scope>
    <source>
        <strain evidence="4">CGMCC 4.7368</strain>
    </source>
</reference>
<gene>
    <name evidence="4" type="ORF">GCM10012289_48470</name>
</gene>
<protein>
    <recommendedName>
        <fullName evidence="3">LamG-like jellyroll fold domain-containing protein</fullName>
    </recommendedName>
</protein>
<dbReference type="Gene3D" id="2.60.120.200">
    <property type="match status" value="1"/>
</dbReference>
<dbReference type="InterPro" id="IPR006558">
    <property type="entry name" value="LamG-like"/>
</dbReference>
<evidence type="ECO:0000256" key="2">
    <source>
        <dbReference type="ARBA" id="ARBA00023157"/>
    </source>
</evidence>
<evidence type="ECO:0000313" key="4">
    <source>
        <dbReference type="EMBL" id="GGO74843.1"/>
    </source>
</evidence>
<sequence length="342" mass="36647">MRIYGTKLEAEDIRADMATSVNGLTVPDTAPTMPGELTATGGYAAPGTVDGDIRLTWNASVDDKPGVVYRIYRATFLTFVPRAAYIIATVTTSGYTDSLRSLAPYYYYVDAVDSTGQASPMSRQAMGAVRPPRPVPAAAYGMEEGSGNVVHDSSGNLNSGQARNTAWTAGKHGNALFFNGTSSSVDVPPSYSLQAVRAVTFEAWVNPASYGRPDNKEVVISSAGNTLWSSMTAVWDNVPEASVRSGQLGSVRGPRLPLNTWSHLAFTFGEDGHRLYINGVLVHHNGLHAGEYLSGSYSPLRIGALDISSPRDHFHGLIDDVRVYTTALLPDQIAEDMSQPVI</sequence>
<dbReference type="SUPFAM" id="SSF49899">
    <property type="entry name" value="Concanavalin A-like lectins/glucanases"/>
    <property type="match status" value="1"/>
</dbReference>
<feature type="domain" description="LamG-like jellyroll fold" evidence="3">
    <location>
        <begin position="197"/>
        <end position="331"/>
    </location>
</feature>
<reference evidence="4" key="2">
    <citation type="submission" date="2020-09" db="EMBL/GenBank/DDBJ databases">
        <authorList>
            <person name="Sun Q."/>
            <person name="Zhou Y."/>
        </authorList>
    </citation>
    <scope>NUCLEOTIDE SEQUENCE</scope>
    <source>
        <strain evidence="4">CGMCC 4.7368</strain>
    </source>
</reference>
<accession>A0A917Z4D3</accession>
<dbReference type="Proteomes" id="UP000646523">
    <property type="component" value="Unassembled WGS sequence"/>
</dbReference>
<dbReference type="GO" id="GO:0005975">
    <property type="term" value="P:carbohydrate metabolic process"/>
    <property type="evidence" value="ECO:0007669"/>
    <property type="project" value="UniProtKB-ARBA"/>
</dbReference>
<comment type="caution">
    <text evidence="4">The sequence shown here is derived from an EMBL/GenBank/DDBJ whole genome shotgun (WGS) entry which is preliminary data.</text>
</comment>
<proteinExistence type="predicted"/>
<organism evidence="4 5">
    <name type="scientific">Nonomuraea cavernae</name>
    <dbReference type="NCBI Taxonomy" id="2045107"/>
    <lineage>
        <taxon>Bacteria</taxon>
        <taxon>Bacillati</taxon>
        <taxon>Actinomycetota</taxon>
        <taxon>Actinomycetes</taxon>
        <taxon>Streptosporangiales</taxon>
        <taxon>Streptosporangiaceae</taxon>
        <taxon>Nonomuraea</taxon>
    </lineage>
</organism>
<dbReference type="Gene3D" id="2.60.40.10">
    <property type="entry name" value="Immunoglobulins"/>
    <property type="match status" value="1"/>
</dbReference>